<feature type="transmembrane region" description="Helical" evidence="1">
    <location>
        <begin position="190"/>
        <end position="212"/>
    </location>
</feature>
<reference evidence="6 7" key="1">
    <citation type="submission" date="2018-06" db="EMBL/GenBank/DDBJ databases">
        <authorList>
            <consortium name="Pathogen Informatics"/>
            <person name="Doyle S."/>
        </authorList>
    </citation>
    <scope>NUCLEOTIDE SEQUENCE [LARGE SCALE GENOMIC DNA]</scope>
    <source>
        <strain evidence="6 7">NCTC11155</strain>
    </source>
</reference>
<keyword evidence="10" id="KW-1185">Reference proteome</keyword>
<dbReference type="KEGG" id="beg:INE88_01997"/>
<dbReference type="STRING" id="483216.BACEGG_03018"/>
<evidence type="ECO:0000256" key="1">
    <source>
        <dbReference type="SAM" id="Phobius"/>
    </source>
</evidence>
<evidence type="ECO:0000313" key="8">
    <source>
        <dbReference type="Proteomes" id="UP000283538"/>
    </source>
</evidence>
<evidence type="ECO:0000313" key="7">
    <source>
        <dbReference type="Proteomes" id="UP000254424"/>
    </source>
</evidence>
<organism evidence="6 7">
    <name type="scientific">Bacteroides eggerthii</name>
    <dbReference type="NCBI Taxonomy" id="28111"/>
    <lineage>
        <taxon>Bacteria</taxon>
        <taxon>Pseudomonadati</taxon>
        <taxon>Bacteroidota</taxon>
        <taxon>Bacteroidia</taxon>
        <taxon>Bacteroidales</taxon>
        <taxon>Bacteroidaceae</taxon>
        <taxon>Bacteroides</taxon>
    </lineage>
</organism>
<reference evidence="4 8" key="2">
    <citation type="submission" date="2018-08" db="EMBL/GenBank/DDBJ databases">
        <title>A genome reference for cultivated species of the human gut microbiota.</title>
        <authorList>
            <person name="Zou Y."/>
            <person name="Xue W."/>
            <person name="Luo G."/>
        </authorList>
    </citation>
    <scope>NUCLEOTIDE SEQUENCE [LARGE SCALE GENOMIC DNA]</scope>
    <source>
        <strain evidence="4 8">AM26-26AC</strain>
    </source>
</reference>
<keyword evidence="1" id="KW-0472">Membrane</keyword>
<keyword evidence="1 6" id="KW-0812">Transmembrane</keyword>
<evidence type="ECO:0000313" key="3">
    <source>
        <dbReference type="EMBL" id="QUT45187.1"/>
    </source>
</evidence>
<dbReference type="AlphaFoldDB" id="A0A380Z7I9"/>
<name>A0A380Z7I9_9BACE</name>
<dbReference type="Proteomes" id="UP000679226">
    <property type="component" value="Chromosome"/>
</dbReference>
<dbReference type="Proteomes" id="UP000254424">
    <property type="component" value="Unassembled WGS sequence"/>
</dbReference>
<dbReference type="Proteomes" id="UP000335496">
    <property type="component" value="Unassembled WGS sequence"/>
</dbReference>
<evidence type="ECO:0000313" key="2">
    <source>
        <dbReference type="EMBL" id="KAA5275889.1"/>
    </source>
</evidence>
<dbReference type="GeneID" id="93069098"/>
<evidence type="ECO:0000313" key="9">
    <source>
        <dbReference type="Proteomes" id="UP000291917"/>
    </source>
</evidence>
<dbReference type="OrthoDB" id="1047271at2"/>
<reference evidence="3" key="5">
    <citation type="journal article" date="2021" name="PLoS Genet.">
        <title>Mobile Type VI secretion system loci of the gut Bacteroidales display extensive intra-ecosystem transfer, multi-species spread and geographical clustering.</title>
        <authorList>
            <person name="Garcia-Bayona L."/>
            <person name="Coyne M.J."/>
            <person name="Comstock L.E."/>
        </authorList>
    </citation>
    <scope>NUCLEOTIDE SEQUENCE</scope>
    <source>
        <strain evidence="3">CL11T00C20</strain>
    </source>
</reference>
<proteinExistence type="predicted"/>
<dbReference type="RefSeq" id="WP_004291367.1">
    <property type="nucleotide sequence ID" value="NZ_CABKNQ010000017.1"/>
</dbReference>
<sequence>MKRRLNILCVIVVLVLSYSIFETAYYFVVGVKAGLEAGIESDTSAENQRELINMKYISLLPEHLSATGENGFFQDSVYNEKSGKYVPVSFNSMVVSVDTQSAAWSQVTFTLLNLAHICICVWAIILFVRLVVSINKSDIFNWRNVRRLRFLGLALIISFCTEVLPAYLTYRNVGEVFSVRGYELGLSDMVNTTTLVLGISTLIVAEVFAIGLKMKEEQELTI</sequence>
<protein>
    <submittedName>
        <fullName evidence="2">DUF2975 domain-containing protein</fullName>
    </submittedName>
    <submittedName>
        <fullName evidence="6">Putative transmembrane protein</fullName>
    </submittedName>
</protein>
<dbReference type="EMBL" id="CP072227">
    <property type="protein sequence ID" value="QUT45187.1"/>
    <property type="molecule type" value="Genomic_DNA"/>
</dbReference>
<dbReference type="EMBL" id="QSLA01000007">
    <property type="protein sequence ID" value="RHF09122.1"/>
    <property type="molecule type" value="Genomic_DNA"/>
</dbReference>
<dbReference type="InterPro" id="IPR021354">
    <property type="entry name" value="DUF2975"/>
</dbReference>
<evidence type="ECO:0000313" key="4">
    <source>
        <dbReference type="EMBL" id="RHF09122.1"/>
    </source>
</evidence>
<dbReference type="EMBL" id="VVZX01000004">
    <property type="protein sequence ID" value="KAA5275889.1"/>
    <property type="molecule type" value="Genomic_DNA"/>
</dbReference>
<reference evidence="5 9" key="4">
    <citation type="journal article" date="2019" name="Science, e1252229">
        <title>Invertible promoters mediate bacterial phase variation, antibiotic resistance, and host adaptation in the gut.</title>
        <authorList>
            <person name="Jiang X."/>
            <person name="Hall A.B."/>
            <person name="Arthur T.D."/>
            <person name="Plichta D.R."/>
            <person name="Covington C.T."/>
            <person name="Poyet M."/>
            <person name="Crothers J."/>
            <person name="Moses P.L."/>
            <person name="Tolonen A.C."/>
            <person name="Vlamakis H."/>
            <person name="Alm E.J."/>
            <person name="Xavier R.J."/>
        </authorList>
    </citation>
    <scope>NUCLEOTIDE SEQUENCE [LARGE SCALE GENOMIC DNA]</scope>
    <source>
        <strain evidence="5">Bj_0095</strain>
        <strain evidence="9">bj_0095</strain>
    </source>
</reference>
<dbReference type="Proteomes" id="UP000283538">
    <property type="component" value="Unassembled WGS sequence"/>
</dbReference>
<dbReference type="EMBL" id="UFSX01000002">
    <property type="protein sequence ID" value="SUV42953.1"/>
    <property type="molecule type" value="Genomic_DNA"/>
</dbReference>
<gene>
    <name evidence="4" type="ORF">DW701_07815</name>
    <name evidence="5" type="ORF">EAJ03_04150</name>
    <name evidence="2" type="ORF">F2Z23_04145</name>
    <name evidence="3" type="ORF">INE88_01997</name>
    <name evidence="6" type="ORF">NCTC11155_02339</name>
</gene>
<evidence type="ECO:0000313" key="6">
    <source>
        <dbReference type="EMBL" id="SUV42953.1"/>
    </source>
</evidence>
<feature type="transmembrane region" description="Helical" evidence="1">
    <location>
        <begin position="148"/>
        <end position="170"/>
    </location>
</feature>
<keyword evidence="1" id="KW-1133">Transmembrane helix</keyword>
<accession>A0A380Z7I9</accession>
<reference evidence="2 10" key="3">
    <citation type="journal article" date="2019" name="Nat. Med.">
        <title>A library of human gut bacterial isolates paired with longitudinal multiomics data enables mechanistic microbiome research.</title>
        <authorList>
            <person name="Poyet M."/>
            <person name="Groussin M."/>
            <person name="Gibbons S.M."/>
            <person name="Avila-Pacheco J."/>
            <person name="Jiang X."/>
            <person name="Kearney S.M."/>
            <person name="Perrotta A.R."/>
            <person name="Berdy B."/>
            <person name="Zhao S."/>
            <person name="Lieberman T.D."/>
            <person name="Swanson P.K."/>
            <person name="Smith M."/>
            <person name="Roesemann S."/>
            <person name="Alexander J.E."/>
            <person name="Rich S.A."/>
            <person name="Livny J."/>
            <person name="Vlamakis H."/>
            <person name="Clish C."/>
            <person name="Bullock K."/>
            <person name="Deik A."/>
            <person name="Scott J."/>
            <person name="Pierce K.A."/>
            <person name="Xavier R.J."/>
            <person name="Alm E.J."/>
        </authorList>
    </citation>
    <scope>NUCLEOTIDE SEQUENCE [LARGE SCALE GENOMIC DNA]</scope>
    <source>
        <strain evidence="2 10">BIOML-A1</strain>
    </source>
</reference>
<feature type="transmembrane region" description="Helical" evidence="1">
    <location>
        <begin position="103"/>
        <end position="128"/>
    </location>
</feature>
<dbReference type="EMBL" id="RCXL01000004">
    <property type="protein sequence ID" value="RYT77221.1"/>
    <property type="molecule type" value="Genomic_DNA"/>
</dbReference>
<evidence type="ECO:0000313" key="5">
    <source>
        <dbReference type="EMBL" id="RYT77221.1"/>
    </source>
</evidence>
<dbReference type="Proteomes" id="UP000291917">
    <property type="component" value="Unassembled WGS sequence"/>
</dbReference>
<feature type="transmembrane region" description="Helical" evidence="1">
    <location>
        <begin position="7"/>
        <end position="28"/>
    </location>
</feature>
<dbReference type="Pfam" id="PF11188">
    <property type="entry name" value="DUF2975"/>
    <property type="match status" value="1"/>
</dbReference>
<evidence type="ECO:0000313" key="10">
    <source>
        <dbReference type="Proteomes" id="UP000335496"/>
    </source>
</evidence>